<sequence length="70" mass="7955">MTDIFDQAQELELRQREQALARQAAQQKTGASLSHCEDCGDAIPDNRQTFAKGCTRCFECQTIHERINAR</sequence>
<name>A0ABV8ZZI6_9NEIS</name>
<dbReference type="RefSeq" id="WP_231462942.1">
    <property type="nucleotide sequence ID" value="NZ_JAJOHW010000089.1"/>
</dbReference>
<proteinExistence type="predicted"/>
<evidence type="ECO:0000259" key="5">
    <source>
        <dbReference type="Pfam" id="PF01258"/>
    </source>
</evidence>
<keyword evidence="2" id="KW-0863">Zinc-finger</keyword>
<dbReference type="Gene3D" id="1.20.120.910">
    <property type="entry name" value="DksA, coiled-coil domain"/>
    <property type="match status" value="1"/>
</dbReference>
<keyword evidence="7" id="KW-1185">Reference proteome</keyword>
<evidence type="ECO:0000256" key="3">
    <source>
        <dbReference type="ARBA" id="ARBA00022833"/>
    </source>
</evidence>
<dbReference type="InterPro" id="IPR000962">
    <property type="entry name" value="Znf_DskA_TraR"/>
</dbReference>
<dbReference type="EMBL" id="JBHSEK010000017">
    <property type="protein sequence ID" value="MFC4491818.1"/>
    <property type="molecule type" value="Genomic_DNA"/>
</dbReference>
<dbReference type="PROSITE" id="PS51128">
    <property type="entry name" value="ZF_DKSA_2"/>
    <property type="match status" value="1"/>
</dbReference>
<reference evidence="7" key="1">
    <citation type="journal article" date="2019" name="Int. J. Syst. Evol. Microbiol.">
        <title>The Global Catalogue of Microorganisms (GCM) 10K type strain sequencing project: providing services to taxonomists for standard genome sequencing and annotation.</title>
        <authorList>
            <consortium name="The Broad Institute Genomics Platform"/>
            <consortium name="The Broad Institute Genome Sequencing Center for Infectious Disease"/>
            <person name="Wu L."/>
            <person name="Ma J."/>
        </authorList>
    </citation>
    <scope>NUCLEOTIDE SEQUENCE [LARGE SCALE GENOMIC DNA]</scope>
    <source>
        <strain evidence="7">CGMCC 4.7608</strain>
    </source>
</reference>
<accession>A0ABV8ZZI6</accession>
<protein>
    <submittedName>
        <fullName evidence="6">TraR/DksA family transcriptional regulator</fullName>
    </submittedName>
</protein>
<evidence type="ECO:0000256" key="2">
    <source>
        <dbReference type="ARBA" id="ARBA00022771"/>
    </source>
</evidence>
<dbReference type="SUPFAM" id="SSF57716">
    <property type="entry name" value="Glucocorticoid receptor-like (DNA-binding domain)"/>
    <property type="match status" value="1"/>
</dbReference>
<dbReference type="PANTHER" id="PTHR38777:SF1">
    <property type="entry name" value="DNAK SUPPRESSOR PROTEIN"/>
    <property type="match status" value="1"/>
</dbReference>
<evidence type="ECO:0000313" key="6">
    <source>
        <dbReference type="EMBL" id="MFC4491818.1"/>
    </source>
</evidence>
<keyword evidence="3" id="KW-0862">Zinc</keyword>
<dbReference type="Proteomes" id="UP001595999">
    <property type="component" value="Unassembled WGS sequence"/>
</dbReference>
<evidence type="ECO:0000256" key="1">
    <source>
        <dbReference type="ARBA" id="ARBA00022723"/>
    </source>
</evidence>
<keyword evidence="1" id="KW-0479">Metal-binding</keyword>
<dbReference type="InterPro" id="IPR012783">
    <property type="entry name" value="Znf_C4_TraR"/>
</dbReference>
<comment type="caution">
    <text evidence="6">The sequence shown here is derived from an EMBL/GenBank/DDBJ whole genome shotgun (WGS) entry which is preliminary data.</text>
</comment>
<dbReference type="PANTHER" id="PTHR38777">
    <property type="entry name" value="FELS-2 PROPHAGE PROTEIN"/>
    <property type="match status" value="1"/>
</dbReference>
<organism evidence="6 7">
    <name type="scientific">Chromobacterium aquaticum</name>
    <dbReference type="NCBI Taxonomy" id="467180"/>
    <lineage>
        <taxon>Bacteria</taxon>
        <taxon>Pseudomonadati</taxon>
        <taxon>Pseudomonadota</taxon>
        <taxon>Betaproteobacteria</taxon>
        <taxon>Neisseriales</taxon>
        <taxon>Chromobacteriaceae</taxon>
        <taxon>Chromobacterium</taxon>
    </lineage>
</organism>
<dbReference type="Pfam" id="PF01258">
    <property type="entry name" value="zf-dskA_traR"/>
    <property type="match status" value="1"/>
</dbReference>
<feature type="domain" description="Zinc finger DksA/TraR C4-type" evidence="5">
    <location>
        <begin position="33"/>
        <end position="66"/>
    </location>
</feature>
<gene>
    <name evidence="6" type="ORF">ACFO0R_19580</name>
</gene>
<evidence type="ECO:0000313" key="7">
    <source>
        <dbReference type="Proteomes" id="UP001595999"/>
    </source>
</evidence>
<feature type="zinc finger region" description="dksA C4-type" evidence="4">
    <location>
        <begin position="36"/>
        <end position="60"/>
    </location>
</feature>
<evidence type="ECO:0000256" key="4">
    <source>
        <dbReference type="PROSITE-ProRule" id="PRU00510"/>
    </source>
</evidence>
<dbReference type="NCBIfam" id="TIGR02419">
    <property type="entry name" value="C4_traR_proteo"/>
    <property type="match status" value="1"/>
</dbReference>